<sequence>MLTGLSIAGVDQIFDRANAVVQDNEISVSSDEVQNPVAVRYAWEDNPVCNLVNGAGLPASPFRTDKWTESTFGKK</sequence>
<evidence type="ECO:0000313" key="2">
    <source>
        <dbReference type="Proteomes" id="UP000014174"/>
    </source>
</evidence>
<keyword evidence="2" id="KW-1185">Reference proteome</keyword>
<dbReference type="RefSeq" id="WP_016196622.1">
    <property type="nucleotide sequence ID" value="NZ_AQPN01000114.1"/>
</dbReference>
<organism evidence="1 2">
    <name type="scientific">Arcticibacter svalbardensis MN12-7</name>
    <dbReference type="NCBI Taxonomy" id="1150600"/>
    <lineage>
        <taxon>Bacteria</taxon>
        <taxon>Pseudomonadati</taxon>
        <taxon>Bacteroidota</taxon>
        <taxon>Sphingobacteriia</taxon>
        <taxon>Sphingobacteriales</taxon>
        <taxon>Sphingobacteriaceae</taxon>
        <taxon>Arcticibacter</taxon>
    </lineage>
</organism>
<dbReference type="AlphaFoldDB" id="R9GWW6"/>
<name>R9GWW6_9SPHI</name>
<dbReference type="Proteomes" id="UP000014174">
    <property type="component" value="Unassembled WGS sequence"/>
</dbReference>
<dbReference type="eggNOG" id="COG3250">
    <property type="taxonomic scope" value="Bacteria"/>
</dbReference>
<evidence type="ECO:0000313" key="1">
    <source>
        <dbReference type="EMBL" id="EOR93454.1"/>
    </source>
</evidence>
<protein>
    <submittedName>
        <fullName evidence="1">Sialic acid-specific 9-O-acetylesterase</fullName>
    </submittedName>
</protein>
<accession>R9GWW6</accession>
<gene>
    <name evidence="1" type="ORF">ADIARSV_3393</name>
</gene>
<dbReference type="STRING" id="1150600.ADIARSV_3393"/>
<dbReference type="EMBL" id="AQPN01000114">
    <property type="protein sequence ID" value="EOR93454.1"/>
    <property type="molecule type" value="Genomic_DNA"/>
</dbReference>
<dbReference type="PATRIC" id="fig|1150600.3.peg.3362"/>
<reference evidence="1 2" key="1">
    <citation type="journal article" date="2013" name="Genome Announc.">
        <title>Draft Genome Sequence of Arcticibacter svalbardensis Strain MN12-7T, a Member of the Family Sphingobacteriaceae Isolated from an Arctic Soil Sample.</title>
        <authorList>
            <person name="Shivaji S."/>
            <person name="Ara S."/>
            <person name="Prasad S."/>
            <person name="Manasa B.P."/>
            <person name="Begum Z."/>
            <person name="Singh A."/>
            <person name="Kumar Pinnaka A."/>
        </authorList>
    </citation>
    <scope>NUCLEOTIDE SEQUENCE [LARGE SCALE GENOMIC DNA]</scope>
    <source>
        <strain evidence="1 2">MN12-7</strain>
    </source>
</reference>
<proteinExistence type="predicted"/>
<comment type="caution">
    <text evidence="1">The sequence shown here is derived from an EMBL/GenBank/DDBJ whole genome shotgun (WGS) entry which is preliminary data.</text>
</comment>